<evidence type="ECO:0000313" key="2">
    <source>
        <dbReference type="EMBL" id="KAL2829820.1"/>
    </source>
</evidence>
<accession>A0ABR4IQ02</accession>
<feature type="region of interest" description="Disordered" evidence="1">
    <location>
        <begin position="1"/>
        <end position="24"/>
    </location>
</feature>
<keyword evidence="3" id="KW-1185">Reference proteome</keyword>
<organism evidence="2 3">
    <name type="scientific">Aspergillus pseudoustus</name>
    <dbReference type="NCBI Taxonomy" id="1810923"/>
    <lineage>
        <taxon>Eukaryota</taxon>
        <taxon>Fungi</taxon>
        <taxon>Dikarya</taxon>
        <taxon>Ascomycota</taxon>
        <taxon>Pezizomycotina</taxon>
        <taxon>Eurotiomycetes</taxon>
        <taxon>Eurotiomycetidae</taxon>
        <taxon>Eurotiales</taxon>
        <taxon>Aspergillaceae</taxon>
        <taxon>Aspergillus</taxon>
        <taxon>Aspergillus subgen. Nidulantes</taxon>
    </lineage>
</organism>
<name>A0ABR4IQ02_9EURO</name>
<sequence length="85" mass="9140">MSLSHATEGPDCLETNNNRGYPNSNCYDNNCHGELSVDGITCTSGNYLKCPCGYGCGRHTGKCNENRCNGHNGRCTTNDKGCNCI</sequence>
<feature type="compositionally biased region" description="Polar residues" evidence="1">
    <location>
        <begin position="14"/>
        <end position="24"/>
    </location>
</feature>
<comment type="caution">
    <text evidence="2">The sequence shown here is derived from an EMBL/GenBank/DDBJ whole genome shotgun (WGS) entry which is preliminary data.</text>
</comment>
<evidence type="ECO:0000313" key="3">
    <source>
        <dbReference type="Proteomes" id="UP001610446"/>
    </source>
</evidence>
<reference evidence="2 3" key="1">
    <citation type="submission" date="2024-07" db="EMBL/GenBank/DDBJ databases">
        <title>Section-level genome sequencing and comparative genomics of Aspergillus sections Usti and Cavernicolus.</title>
        <authorList>
            <consortium name="Lawrence Berkeley National Laboratory"/>
            <person name="Nybo J.L."/>
            <person name="Vesth T.C."/>
            <person name="Theobald S."/>
            <person name="Frisvad J.C."/>
            <person name="Larsen T.O."/>
            <person name="Kjaerboelling I."/>
            <person name="Rothschild-Mancinelli K."/>
            <person name="Lyhne E.K."/>
            <person name="Kogle M.E."/>
            <person name="Barry K."/>
            <person name="Clum A."/>
            <person name="Na H."/>
            <person name="Ledsgaard L."/>
            <person name="Lin J."/>
            <person name="Lipzen A."/>
            <person name="Kuo A."/>
            <person name="Riley R."/>
            <person name="Mondo S."/>
            <person name="Labutti K."/>
            <person name="Haridas S."/>
            <person name="Pangalinan J."/>
            <person name="Salamov A.A."/>
            <person name="Simmons B.A."/>
            <person name="Magnuson J.K."/>
            <person name="Chen J."/>
            <person name="Drula E."/>
            <person name="Henrissat B."/>
            <person name="Wiebenga A."/>
            <person name="Lubbers R.J."/>
            <person name="Gomes A.C."/>
            <person name="Makela M.R."/>
            <person name="Stajich J."/>
            <person name="Grigoriev I.V."/>
            <person name="Mortensen U.H."/>
            <person name="De Vries R.P."/>
            <person name="Baker S.E."/>
            <person name="Andersen M.R."/>
        </authorList>
    </citation>
    <scope>NUCLEOTIDE SEQUENCE [LARGE SCALE GENOMIC DNA]</scope>
    <source>
        <strain evidence="2 3">CBS 123904</strain>
    </source>
</reference>
<evidence type="ECO:0000256" key="1">
    <source>
        <dbReference type="SAM" id="MobiDB-lite"/>
    </source>
</evidence>
<dbReference type="EMBL" id="JBFXLU010000324">
    <property type="protein sequence ID" value="KAL2829820.1"/>
    <property type="molecule type" value="Genomic_DNA"/>
</dbReference>
<gene>
    <name evidence="2" type="ORF">BJY01DRAFT_240581</name>
</gene>
<evidence type="ECO:0008006" key="4">
    <source>
        <dbReference type="Google" id="ProtNLM"/>
    </source>
</evidence>
<dbReference type="Proteomes" id="UP001610446">
    <property type="component" value="Unassembled WGS sequence"/>
</dbReference>
<protein>
    <recommendedName>
        <fullName evidence="4">EGF-like domain-containing protein</fullName>
    </recommendedName>
</protein>
<proteinExistence type="predicted"/>